<evidence type="ECO:0000313" key="2">
    <source>
        <dbReference type="Proteomes" id="UP001204851"/>
    </source>
</evidence>
<name>A0ABT1BJJ0_9BURK</name>
<gene>
    <name evidence="1" type="ORF">M0L44_02525</name>
</gene>
<dbReference type="InterPro" id="IPR032710">
    <property type="entry name" value="NTF2-like_dom_sf"/>
</dbReference>
<comment type="caution">
    <text evidence="1">The sequence shown here is derived from an EMBL/GenBank/DDBJ whole genome shotgun (WGS) entry which is preliminary data.</text>
</comment>
<evidence type="ECO:0008006" key="3">
    <source>
        <dbReference type="Google" id="ProtNLM"/>
    </source>
</evidence>
<dbReference type="Proteomes" id="UP001204851">
    <property type="component" value="Unassembled WGS sequence"/>
</dbReference>
<dbReference type="RefSeq" id="WP_252768025.1">
    <property type="nucleotide sequence ID" value="NZ_JAMXMC010000001.1"/>
</dbReference>
<organism evidence="1 2">
    <name type="scientific">Ideonella oryzae</name>
    <dbReference type="NCBI Taxonomy" id="2937441"/>
    <lineage>
        <taxon>Bacteria</taxon>
        <taxon>Pseudomonadati</taxon>
        <taxon>Pseudomonadota</taxon>
        <taxon>Betaproteobacteria</taxon>
        <taxon>Burkholderiales</taxon>
        <taxon>Sphaerotilaceae</taxon>
        <taxon>Ideonella</taxon>
    </lineage>
</organism>
<dbReference type="EMBL" id="JAMXMC010000001">
    <property type="protein sequence ID" value="MCO5975597.1"/>
    <property type="molecule type" value="Genomic_DNA"/>
</dbReference>
<evidence type="ECO:0000313" key="1">
    <source>
        <dbReference type="EMBL" id="MCO5975597.1"/>
    </source>
</evidence>
<dbReference type="Gene3D" id="3.10.450.50">
    <property type="match status" value="1"/>
</dbReference>
<sequence>MKHAWWWAGMAGLCLSQAGCGFVVVRSARWAYDALTADQRAVEDAASELGRRMKARDPAVTAQMFEAQATWRPGEQPALVGRDAIQDQLRLLAGRWVFECEFAPERTRAQDGVAHQSGRLKTLGDKVTAVGSFDATWHLQTDGSWRLTELVSPSAPALAAACG</sequence>
<protein>
    <recommendedName>
        <fullName evidence="3">Nuclear transport factor 2 family protein</fullName>
    </recommendedName>
</protein>
<keyword evidence="2" id="KW-1185">Reference proteome</keyword>
<dbReference type="SUPFAM" id="SSF54427">
    <property type="entry name" value="NTF2-like"/>
    <property type="match status" value="1"/>
</dbReference>
<proteinExistence type="predicted"/>
<reference evidence="1 2" key="1">
    <citation type="submission" date="2022-06" db="EMBL/GenBank/DDBJ databases">
        <title>Ideonella sp. NS12-5 Genome sequencing and assembly.</title>
        <authorList>
            <person name="Jung Y."/>
        </authorList>
    </citation>
    <scope>NUCLEOTIDE SEQUENCE [LARGE SCALE GENOMIC DNA]</scope>
    <source>
        <strain evidence="1 2">NS12-5</strain>
    </source>
</reference>
<accession>A0ABT1BJJ0</accession>